<dbReference type="Pfam" id="PF13851">
    <property type="entry name" value="GAS"/>
    <property type="match status" value="1"/>
</dbReference>
<evidence type="ECO:0000256" key="3">
    <source>
        <dbReference type="ARBA" id="ARBA00009859"/>
    </source>
</evidence>
<feature type="region of interest" description="Disordered" evidence="12">
    <location>
        <begin position="1"/>
        <end position="46"/>
    </location>
</feature>
<comment type="caution">
    <text evidence="14">The sequence shown here is derived from an EMBL/GenBank/DDBJ whole genome shotgun (WGS) entry which is preliminary data.</text>
</comment>
<evidence type="ECO:0000256" key="9">
    <source>
        <dbReference type="ARBA" id="ARBA00023212"/>
    </source>
</evidence>
<dbReference type="GO" id="GO:0031267">
    <property type="term" value="F:small GTPase binding"/>
    <property type="evidence" value="ECO:0007669"/>
    <property type="project" value="InterPro"/>
</dbReference>
<protein>
    <recommendedName>
        <fullName evidence="13">Growth arrest-specific protein 8 domain-containing protein</fullName>
    </recommendedName>
</protein>
<keyword evidence="5" id="KW-0493">Microtubule</keyword>
<dbReference type="InterPro" id="IPR025593">
    <property type="entry name" value="GAS8_dom"/>
</dbReference>
<keyword evidence="7 11" id="KW-0175">Coiled coil</keyword>
<keyword evidence="6" id="KW-0282">Flagellum</keyword>
<dbReference type="Proteomes" id="UP000825935">
    <property type="component" value="Chromosome 25"/>
</dbReference>
<keyword evidence="8" id="KW-0969">Cilium</keyword>
<evidence type="ECO:0000256" key="5">
    <source>
        <dbReference type="ARBA" id="ARBA00022701"/>
    </source>
</evidence>
<dbReference type="PANTHER" id="PTHR31543:SF0">
    <property type="entry name" value="DYNEIN REGULATORY COMPLEX SUBUNIT 4"/>
    <property type="match status" value="1"/>
</dbReference>
<dbReference type="GO" id="GO:0008017">
    <property type="term" value="F:microtubule binding"/>
    <property type="evidence" value="ECO:0007669"/>
    <property type="project" value="InterPro"/>
</dbReference>
<dbReference type="AlphaFoldDB" id="A0A8T2RQJ7"/>
<dbReference type="OMA" id="MKHLQYE"/>
<proteinExistence type="inferred from homology"/>
<comment type="similarity">
    <text evidence="3">Belongs to the DRC4 family.</text>
</comment>
<accession>A0A8T2RQJ7</accession>
<sequence>MGPKKEPAKVKKSAAAGKDKPIAPKKKKWKADKAGDEDKSAPLSPKEMKVKMESLEVDKIKEEQERNFVQLERDKIASFLEIKKKELEQAKVELRVKDRHLEELEERHQDEIKVYNQKMKHLLYEQYNNIAAAKAEHEVALKLLREQIAKREMELLSEQLGLKEKIRELELAYEDTIKQVKLDHGKELTKMKQEYDANEKELQSKTEKKIKSIREDCELRRKQEVHEVEERKNTHINELMKKHEKAFTEIKCYYNDITQNNLDLIKTLKEDVTDMKKKEAANEKLMYDIAQENKRLTEPLTKALKEVEVLKKQLANYEKDKLSLQQARASLAEHSKLVKNLEFENGALQQRFDELKNERDDLHKQFEMGVFELQQKSNLKNLLIQRKVQVLEETLEKKDAQLGEVAALGNRDPNTVQIVKDNINHTIDSKNKEIRQLRYELGKMTKAYKDLSNAFKTKLVQYGVPLEEMGLPYYMS</sequence>
<comment type="subcellular location">
    <subcellularLocation>
        <location evidence="1">Cell projection</location>
        <location evidence="1">Cilium</location>
        <location evidence="1">Flagellum</location>
    </subcellularLocation>
    <subcellularLocation>
        <location evidence="2">Cytoplasm</location>
        <location evidence="2">Cytoskeleton</location>
    </subcellularLocation>
</comment>
<evidence type="ECO:0000259" key="13">
    <source>
        <dbReference type="Pfam" id="PF13851"/>
    </source>
</evidence>
<organism evidence="14 15">
    <name type="scientific">Ceratopteris richardii</name>
    <name type="common">Triangle waterfern</name>
    <dbReference type="NCBI Taxonomy" id="49495"/>
    <lineage>
        <taxon>Eukaryota</taxon>
        <taxon>Viridiplantae</taxon>
        <taxon>Streptophyta</taxon>
        <taxon>Embryophyta</taxon>
        <taxon>Tracheophyta</taxon>
        <taxon>Polypodiopsida</taxon>
        <taxon>Polypodiidae</taxon>
        <taxon>Polypodiales</taxon>
        <taxon>Pteridineae</taxon>
        <taxon>Pteridaceae</taxon>
        <taxon>Parkerioideae</taxon>
        <taxon>Ceratopteris</taxon>
    </lineage>
</organism>
<keyword evidence="4" id="KW-0963">Cytoplasm</keyword>
<dbReference type="OrthoDB" id="767661at2759"/>
<evidence type="ECO:0000256" key="4">
    <source>
        <dbReference type="ARBA" id="ARBA00022490"/>
    </source>
</evidence>
<evidence type="ECO:0000256" key="2">
    <source>
        <dbReference type="ARBA" id="ARBA00004245"/>
    </source>
</evidence>
<feature type="domain" description="Growth arrest-specific protein 8" evidence="13">
    <location>
        <begin position="238"/>
        <end position="437"/>
    </location>
</feature>
<evidence type="ECO:0000256" key="8">
    <source>
        <dbReference type="ARBA" id="ARBA00023069"/>
    </source>
</evidence>
<gene>
    <name evidence="14" type="ORF">KP509_25G020400</name>
</gene>
<keyword evidence="10" id="KW-0966">Cell projection</keyword>
<dbReference type="EMBL" id="CM035430">
    <property type="protein sequence ID" value="KAH7297948.1"/>
    <property type="molecule type" value="Genomic_DNA"/>
</dbReference>
<dbReference type="GO" id="GO:0031514">
    <property type="term" value="C:motile cilium"/>
    <property type="evidence" value="ECO:0007669"/>
    <property type="project" value="UniProtKB-SubCell"/>
</dbReference>
<feature type="coiled-coil region" evidence="11">
    <location>
        <begin position="52"/>
        <end position="107"/>
    </location>
</feature>
<keyword evidence="9" id="KW-0206">Cytoskeleton</keyword>
<keyword evidence="15" id="KW-1185">Reference proteome</keyword>
<evidence type="ECO:0000256" key="11">
    <source>
        <dbReference type="SAM" id="Coils"/>
    </source>
</evidence>
<evidence type="ECO:0000313" key="15">
    <source>
        <dbReference type="Proteomes" id="UP000825935"/>
    </source>
</evidence>
<dbReference type="GO" id="GO:0048870">
    <property type="term" value="P:cell motility"/>
    <property type="evidence" value="ECO:0007669"/>
    <property type="project" value="InterPro"/>
</dbReference>
<feature type="coiled-coil region" evidence="11">
    <location>
        <begin position="300"/>
        <end position="365"/>
    </location>
</feature>
<dbReference type="GO" id="GO:0005794">
    <property type="term" value="C:Golgi apparatus"/>
    <property type="evidence" value="ECO:0007669"/>
    <property type="project" value="TreeGrafter"/>
</dbReference>
<feature type="compositionally biased region" description="Basic and acidic residues" evidence="12">
    <location>
        <begin position="31"/>
        <end position="46"/>
    </location>
</feature>
<evidence type="ECO:0000313" key="14">
    <source>
        <dbReference type="EMBL" id="KAH7297947.1"/>
    </source>
</evidence>
<evidence type="ECO:0000256" key="6">
    <source>
        <dbReference type="ARBA" id="ARBA00022846"/>
    </source>
</evidence>
<dbReference type="PANTHER" id="PTHR31543">
    <property type="entry name" value="DYNEIN REGULATORY COMPLEX SUBUNIT 4"/>
    <property type="match status" value="1"/>
</dbReference>
<evidence type="ECO:0000256" key="1">
    <source>
        <dbReference type="ARBA" id="ARBA00004230"/>
    </source>
</evidence>
<dbReference type="EMBL" id="CM035430">
    <property type="protein sequence ID" value="KAH7297947.1"/>
    <property type="molecule type" value="Genomic_DNA"/>
</dbReference>
<evidence type="ECO:0000256" key="12">
    <source>
        <dbReference type="SAM" id="MobiDB-lite"/>
    </source>
</evidence>
<reference evidence="14" key="1">
    <citation type="submission" date="2021-08" db="EMBL/GenBank/DDBJ databases">
        <title>WGS assembly of Ceratopteris richardii.</title>
        <authorList>
            <person name="Marchant D.B."/>
            <person name="Chen G."/>
            <person name="Jenkins J."/>
            <person name="Shu S."/>
            <person name="Leebens-Mack J."/>
            <person name="Grimwood J."/>
            <person name="Schmutz J."/>
            <person name="Soltis P."/>
            <person name="Soltis D."/>
            <person name="Chen Z.-H."/>
        </authorList>
    </citation>
    <scope>NUCLEOTIDE SEQUENCE</scope>
    <source>
        <strain evidence="14">Whitten #5841</strain>
        <tissue evidence="14">Leaf</tissue>
    </source>
</reference>
<name>A0A8T2RQJ7_CERRI</name>
<evidence type="ECO:0000256" key="10">
    <source>
        <dbReference type="ARBA" id="ARBA00023273"/>
    </source>
</evidence>
<dbReference type="GO" id="GO:0005874">
    <property type="term" value="C:microtubule"/>
    <property type="evidence" value="ECO:0007669"/>
    <property type="project" value="UniProtKB-KW"/>
</dbReference>
<dbReference type="InterPro" id="IPR039308">
    <property type="entry name" value="GAS8"/>
</dbReference>
<evidence type="ECO:0000256" key="7">
    <source>
        <dbReference type="ARBA" id="ARBA00023054"/>
    </source>
</evidence>